<evidence type="ECO:0000256" key="1">
    <source>
        <dbReference type="SAM" id="Phobius"/>
    </source>
</evidence>
<accession>A0A974DVR1</accession>
<gene>
    <name evidence="2" type="ORF">XELAEV_18010140mg</name>
</gene>
<evidence type="ECO:0000313" key="3">
    <source>
        <dbReference type="Proteomes" id="UP000694892"/>
    </source>
</evidence>
<dbReference type="EMBL" id="CM004467">
    <property type="protein sequence ID" value="OCT97911.1"/>
    <property type="molecule type" value="Genomic_DNA"/>
</dbReference>
<dbReference type="AlphaFoldDB" id="A0A974DVR1"/>
<proteinExistence type="predicted"/>
<reference evidence="3" key="1">
    <citation type="journal article" date="2016" name="Nature">
        <title>Genome evolution in the allotetraploid frog Xenopus laevis.</title>
        <authorList>
            <person name="Session A.M."/>
            <person name="Uno Y."/>
            <person name="Kwon T."/>
            <person name="Chapman J.A."/>
            <person name="Toyoda A."/>
            <person name="Takahashi S."/>
            <person name="Fukui A."/>
            <person name="Hikosaka A."/>
            <person name="Suzuki A."/>
            <person name="Kondo M."/>
            <person name="van Heeringen S.J."/>
            <person name="Quigley I."/>
            <person name="Heinz S."/>
            <person name="Ogino H."/>
            <person name="Ochi H."/>
            <person name="Hellsten U."/>
            <person name="Lyons J.B."/>
            <person name="Simakov O."/>
            <person name="Putnam N."/>
            <person name="Stites J."/>
            <person name="Kuroki Y."/>
            <person name="Tanaka T."/>
            <person name="Michiue T."/>
            <person name="Watanabe M."/>
            <person name="Bogdanovic O."/>
            <person name="Lister R."/>
            <person name="Georgiou G."/>
            <person name="Paranjpe S.S."/>
            <person name="van Kruijsbergen I."/>
            <person name="Shu S."/>
            <person name="Carlson J."/>
            <person name="Kinoshita T."/>
            <person name="Ohta Y."/>
            <person name="Mawaribuchi S."/>
            <person name="Jenkins J."/>
            <person name="Grimwood J."/>
            <person name="Schmutz J."/>
            <person name="Mitros T."/>
            <person name="Mozaffari S.V."/>
            <person name="Suzuki Y."/>
            <person name="Haramoto Y."/>
            <person name="Yamamoto T.S."/>
            <person name="Takagi C."/>
            <person name="Heald R."/>
            <person name="Miller K."/>
            <person name="Haudenschild C."/>
            <person name="Kitzman J."/>
            <person name="Nakayama T."/>
            <person name="Izutsu Y."/>
            <person name="Robert J."/>
            <person name="Fortriede J."/>
            <person name="Burns K."/>
            <person name="Lotay V."/>
            <person name="Karimi K."/>
            <person name="Yasuoka Y."/>
            <person name="Dichmann D.S."/>
            <person name="Flajnik M.F."/>
            <person name="Houston D.W."/>
            <person name="Shendure J."/>
            <person name="DuPasquier L."/>
            <person name="Vize P.D."/>
            <person name="Zorn A.M."/>
            <person name="Ito M."/>
            <person name="Marcotte E.M."/>
            <person name="Wallingford J.B."/>
            <person name="Ito Y."/>
            <person name="Asashima M."/>
            <person name="Ueno N."/>
            <person name="Matsuda Y."/>
            <person name="Veenstra G.J."/>
            <person name="Fujiyama A."/>
            <person name="Harland R.M."/>
            <person name="Taira M."/>
            <person name="Rokhsar D.S."/>
        </authorList>
    </citation>
    <scope>NUCLEOTIDE SEQUENCE [LARGE SCALE GENOMIC DNA]</scope>
    <source>
        <strain evidence="3">J</strain>
    </source>
</reference>
<name>A0A974DVR1_XENLA</name>
<keyword evidence="1" id="KW-1133">Transmembrane helix</keyword>
<feature type="transmembrane region" description="Helical" evidence="1">
    <location>
        <begin position="37"/>
        <end position="64"/>
    </location>
</feature>
<protein>
    <submittedName>
        <fullName evidence="2">Uncharacterized protein</fullName>
    </submittedName>
</protein>
<sequence>MAPENNSIKLIMCTLVVLCYPSNRLRAQVMRNARTSVIFFFSLSQTILFLGTDWVSLACAYEIVYVGIS</sequence>
<dbReference type="Proteomes" id="UP000694892">
    <property type="component" value="Chromosome 1S"/>
</dbReference>
<organism evidence="2 3">
    <name type="scientific">Xenopus laevis</name>
    <name type="common">African clawed frog</name>
    <dbReference type="NCBI Taxonomy" id="8355"/>
    <lineage>
        <taxon>Eukaryota</taxon>
        <taxon>Metazoa</taxon>
        <taxon>Chordata</taxon>
        <taxon>Craniata</taxon>
        <taxon>Vertebrata</taxon>
        <taxon>Euteleostomi</taxon>
        <taxon>Amphibia</taxon>
        <taxon>Batrachia</taxon>
        <taxon>Anura</taxon>
        <taxon>Pipoidea</taxon>
        <taxon>Pipidae</taxon>
        <taxon>Xenopodinae</taxon>
        <taxon>Xenopus</taxon>
        <taxon>Xenopus</taxon>
    </lineage>
</organism>
<evidence type="ECO:0000313" key="2">
    <source>
        <dbReference type="EMBL" id="OCT97911.1"/>
    </source>
</evidence>
<keyword evidence="1" id="KW-0812">Transmembrane</keyword>
<keyword evidence="1" id="KW-0472">Membrane</keyword>